<dbReference type="EMBL" id="REGN01001321">
    <property type="protein sequence ID" value="RNA35486.1"/>
    <property type="molecule type" value="Genomic_DNA"/>
</dbReference>
<keyword evidence="2" id="KW-1185">Reference proteome</keyword>
<reference evidence="1 2" key="1">
    <citation type="journal article" date="2018" name="Sci. Rep.">
        <title>Genomic signatures of local adaptation to the degree of environmental predictability in rotifers.</title>
        <authorList>
            <person name="Franch-Gras L."/>
            <person name="Hahn C."/>
            <person name="Garcia-Roger E.M."/>
            <person name="Carmona M.J."/>
            <person name="Serra M."/>
            <person name="Gomez A."/>
        </authorList>
    </citation>
    <scope>NUCLEOTIDE SEQUENCE [LARGE SCALE GENOMIC DNA]</scope>
    <source>
        <strain evidence="1">HYR1</strain>
    </source>
</reference>
<dbReference type="AlphaFoldDB" id="A0A3M7SI86"/>
<evidence type="ECO:0000313" key="2">
    <source>
        <dbReference type="Proteomes" id="UP000276133"/>
    </source>
</evidence>
<proteinExistence type="predicted"/>
<comment type="caution">
    <text evidence="1">The sequence shown here is derived from an EMBL/GenBank/DDBJ whole genome shotgun (WGS) entry which is preliminary data.</text>
</comment>
<gene>
    <name evidence="1" type="ORF">BpHYR1_034048</name>
</gene>
<accession>A0A3M7SI86</accession>
<protein>
    <submittedName>
        <fullName evidence="1">Uncharacterized protein</fullName>
    </submittedName>
</protein>
<evidence type="ECO:0000313" key="1">
    <source>
        <dbReference type="EMBL" id="RNA35486.1"/>
    </source>
</evidence>
<organism evidence="1 2">
    <name type="scientific">Brachionus plicatilis</name>
    <name type="common">Marine rotifer</name>
    <name type="synonym">Brachionus muelleri</name>
    <dbReference type="NCBI Taxonomy" id="10195"/>
    <lineage>
        <taxon>Eukaryota</taxon>
        <taxon>Metazoa</taxon>
        <taxon>Spiralia</taxon>
        <taxon>Gnathifera</taxon>
        <taxon>Rotifera</taxon>
        <taxon>Eurotatoria</taxon>
        <taxon>Monogononta</taxon>
        <taxon>Pseudotrocha</taxon>
        <taxon>Ploima</taxon>
        <taxon>Brachionidae</taxon>
        <taxon>Brachionus</taxon>
    </lineage>
</organism>
<name>A0A3M7SI86_BRAPC</name>
<dbReference type="Proteomes" id="UP000276133">
    <property type="component" value="Unassembled WGS sequence"/>
</dbReference>
<sequence length="62" mass="7173">MYICTLGPVYPIFSLDVLEHINKYSLHLRSFVKIVMTDRLRIEMLTEAPGLFRLDHVAPLAN</sequence>